<gene>
    <name evidence="1" type="ordered locus">Francci3_3224</name>
</gene>
<name>Q2J811_FRACC</name>
<organism evidence="1 2">
    <name type="scientific">Frankia casuarinae (strain DSM 45818 / CECT 9043 / HFP020203 / CcI3)</name>
    <dbReference type="NCBI Taxonomy" id="106370"/>
    <lineage>
        <taxon>Bacteria</taxon>
        <taxon>Bacillati</taxon>
        <taxon>Actinomycetota</taxon>
        <taxon>Actinomycetes</taxon>
        <taxon>Frankiales</taxon>
        <taxon>Frankiaceae</taxon>
        <taxon>Frankia</taxon>
    </lineage>
</organism>
<sequence>MLDRDEPYHDLGADYFTRRRDPNRHAQRLISQLDALGYDAVITRRTDQPTDTKAA</sequence>
<dbReference type="AlphaFoldDB" id="Q2J811"/>
<dbReference type="Proteomes" id="UP000001937">
    <property type="component" value="Chromosome"/>
</dbReference>
<accession>Q2J811</accession>
<dbReference type="HOGENOM" id="CLU_3025676_0_0_11"/>
<protein>
    <submittedName>
        <fullName evidence="1">Uncharacterized protein</fullName>
    </submittedName>
</protein>
<evidence type="ECO:0000313" key="2">
    <source>
        <dbReference type="Proteomes" id="UP000001937"/>
    </source>
</evidence>
<reference evidence="1 2" key="1">
    <citation type="journal article" date="2007" name="Genome Res.">
        <title>Genome characteristics of facultatively symbiotic Frankia sp. strains reflect host range and host plant biogeography.</title>
        <authorList>
            <person name="Normand P."/>
            <person name="Lapierre P."/>
            <person name="Tisa L.S."/>
            <person name="Gogarten J.P."/>
            <person name="Alloisio N."/>
            <person name="Bagnarol E."/>
            <person name="Bassi C.A."/>
            <person name="Berry A.M."/>
            <person name="Bickhart D.M."/>
            <person name="Choisne N."/>
            <person name="Couloux A."/>
            <person name="Cournoyer B."/>
            <person name="Cruveiller S."/>
            <person name="Daubin V."/>
            <person name="Demange N."/>
            <person name="Francino M.P."/>
            <person name="Goltsman E."/>
            <person name="Huang Y."/>
            <person name="Kopp O.R."/>
            <person name="Labarre L."/>
            <person name="Lapidus A."/>
            <person name="Lavire C."/>
            <person name="Marechal J."/>
            <person name="Martinez M."/>
            <person name="Mastronunzio J.E."/>
            <person name="Mullin B.C."/>
            <person name="Niemann J."/>
            <person name="Pujic P."/>
            <person name="Rawnsley T."/>
            <person name="Rouy Z."/>
            <person name="Schenowitz C."/>
            <person name="Sellstedt A."/>
            <person name="Tavares F."/>
            <person name="Tomkins J.P."/>
            <person name="Vallenet D."/>
            <person name="Valverde C."/>
            <person name="Wall L.G."/>
            <person name="Wang Y."/>
            <person name="Medigue C."/>
            <person name="Benson D.R."/>
        </authorList>
    </citation>
    <scope>NUCLEOTIDE SEQUENCE [LARGE SCALE GENOMIC DNA]</scope>
    <source>
        <strain evidence="2">DSM 45818 / CECT 9043 / CcI3</strain>
    </source>
</reference>
<dbReference type="EMBL" id="CP000249">
    <property type="protein sequence ID" value="ABD12581.1"/>
    <property type="molecule type" value="Genomic_DNA"/>
</dbReference>
<dbReference type="STRING" id="106370.Francci3_3224"/>
<dbReference type="KEGG" id="fra:Francci3_3224"/>
<keyword evidence="2" id="KW-1185">Reference proteome</keyword>
<evidence type="ECO:0000313" key="1">
    <source>
        <dbReference type="EMBL" id="ABD12581.1"/>
    </source>
</evidence>
<proteinExistence type="predicted"/>